<dbReference type="InterPro" id="IPR053842">
    <property type="entry name" value="NikA-like"/>
</dbReference>
<dbReference type="Pfam" id="PF21983">
    <property type="entry name" value="NikA-like"/>
    <property type="match status" value="1"/>
</dbReference>
<dbReference type="AlphaFoldDB" id="A0A4R6DVJ4"/>
<dbReference type="EMBL" id="SNVV01000012">
    <property type="protein sequence ID" value="TDN49197.1"/>
    <property type="molecule type" value="Genomic_DNA"/>
</dbReference>
<proteinExistence type="predicted"/>
<gene>
    <name evidence="1" type="ORF">C7389_11248</name>
</gene>
<keyword evidence="2" id="KW-1185">Reference proteome</keyword>
<evidence type="ECO:0000313" key="1">
    <source>
        <dbReference type="EMBL" id="TDN49197.1"/>
    </source>
</evidence>
<reference evidence="1 2" key="1">
    <citation type="submission" date="2019-03" db="EMBL/GenBank/DDBJ databases">
        <title>Genomic Encyclopedia of Type Strains, Phase IV (KMG-IV): sequencing the most valuable type-strain genomes for metagenomic binning, comparative biology and taxonomic classification.</title>
        <authorList>
            <person name="Goeker M."/>
        </authorList>
    </citation>
    <scope>NUCLEOTIDE SEQUENCE [LARGE SCALE GENOMIC DNA]</scope>
    <source>
        <strain evidence="1 2">DSM 12121</strain>
    </source>
</reference>
<evidence type="ECO:0000313" key="2">
    <source>
        <dbReference type="Proteomes" id="UP000295129"/>
    </source>
</evidence>
<name>A0A4R6DVJ4_9RHOO</name>
<dbReference type="RefSeq" id="WP_133592649.1">
    <property type="nucleotide sequence ID" value="NZ_SNVV01000012.1"/>
</dbReference>
<protein>
    <submittedName>
        <fullName evidence="1">Ribbon-helix-helix CopG family protein</fullName>
    </submittedName>
</protein>
<organism evidence="1 2">
    <name type="scientific">Azoarcus indigens</name>
    <dbReference type="NCBI Taxonomy" id="29545"/>
    <lineage>
        <taxon>Bacteria</taxon>
        <taxon>Pseudomonadati</taxon>
        <taxon>Pseudomonadota</taxon>
        <taxon>Betaproteobacteria</taxon>
        <taxon>Rhodocyclales</taxon>
        <taxon>Zoogloeaceae</taxon>
        <taxon>Azoarcus</taxon>
    </lineage>
</organism>
<dbReference type="Proteomes" id="UP000295129">
    <property type="component" value="Unassembled WGS sequence"/>
</dbReference>
<comment type="caution">
    <text evidence="1">The sequence shown here is derived from an EMBL/GenBank/DDBJ whole genome shotgun (WGS) entry which is preliminary data.</text>
</comment>
<sequence>MSWLNPRTWFGRSAPKPDLNLSRRAVDSSDKRMDDVVTIRMPPEVKALLDRKARALGLSLSEYMRMKATIDDMEAEDIVSLLGLKPALVIRMADRLLKRGADKGELP</sequence>
<accession>A0A4R6DVJ4</accession>